<dbReference type="Pfam" id="PF06338">
    <property type="entry name" value="ComK"/>
    <property type="match status" value="1"/>
</dbReference>
<dbReference type="GO" id="GO:0030420">
    <property type="term" value="P:establishment of competence for transformation"/>
    <property type="evidence" value="ECO:0007669"/>
    <property type="project" value="InterPro"/>
</dbReference>
<reference evidence="1" key="1">
    <citation type="journal article" date="2021" name="PeerJ">
        <title>Extensive microbial diversity within the chicken gut microbiome revealed by metagenomics and culture.</title>
        <authorList>
            <person name="Gilroy R."/>
            <person name="Ravi A."/>
            <person name="Getino M."/>
            <person name="Pursley I."/>
            <person name="Horton D.L."/>
            <person name="Alikhan N.F."/>
            <person name="Baker D."/>
            <person name="Gharbi K."/>
            <person name="Hall N."/>
            <person name="Watson M."/>
            <person name="Adriaenssens E.M."/>
            <person name="Foster-Nyarko E."/>
            <person name="Jarju S."/>
            <person name="Secka A."/>
            <person name="Antonio M."/>
            <person name="Oren A."/>
            <person name="Chaudhuri R.R."/>
            <person name="La Ragione R."/>
            <person name="Hildebrand F."/>
            <person name="Pallen M.J."/>
        </authorList>
    </citation>
    <scope>NUCLEOTIDE SEQUENCE</scope>
    <source>
        <strain evidence="1">CHK171-7178</strain>
    </source>
</reference>
<name>A0A921KEI8_SPOPS</name>
<proteinExistence type="predicted"/>
<sequence length="164" mass="18611">MLNCDSYLIDGRVLALKSVFTGEYYSKIITTHGTYFSELTPTKLLDQACLHNLSTREGRINAVSTVMNYSKKTPFIIAPNEIGVFPTESPKNPDCVWIFNHRLNVEEVAKGESVVTFMDGTSIQVKVSKNVILKQKHRLHTLMNFSNLMQQEKELYAPGVKRLQ</sequence>
<reference evidence="1" key="2">
    <citation type="submission" date="2021-09" db="EMBL/GenBank/DDBJ databases">
        <authorList>
            <person name="Gilroy R."/>
        </authorList>
    </citation>
    <scope>NUCLEOTIDE SEQUENCE</scope>
    <source>
        <strain evidence="1">CHK171-7178</strain>
    </source>
</reference>
<dbReference type="AlphaFoldDB" id="A0A921KEI8"/>
<dbReference type="Proteomes" id="UP000698173">
    <property type="component" value="Unassembled WGS sequence"/>
</dbReference>
<protein>
    <submittedName>
        <fullName evidence="1">Competence protein ComK</fullName>
    </submittedName>
</protein>
<comment type="caution">
    <text evidence="1">The sequence shown here is derived from an EMBL/GenBank/DDBJ whole genome shotgun (WGS) entry which is preliminary data.</text>
</comment>
<evidence type="ECO:0000313" key="2">
    <source>
        <dbReference type="Proteomes" id="UP000698173"/>
    </source>
</evidence>
<dbReference type="InterPro" id="IPR010461">
    <property type="entry name" value="ComK"/>
</dbReference>
<accession>A0A921KEI8</accession>
<evidence type="ECO:0000313" key="1">
    <source>
        <dbReference type="EMBL" id="HJF32921.1"/>
    </source>
</evidence>
<organism evidence="1 2">
    <name type="scientific">Sporosarcina psychrophila</name>
    <name type="common">Bacillus psychrophilus</name>
    <dbReference type="NCBI Taxonomy" id="1476"/>
    <lineage>
        <taxon>Bacteria</taxon>
        <taxon>Bacillati</taxon>
        <taxon>Bacillota</taxon>
        <taxon>Bacilli</taxon>
        <taxon>Bacillales</taxon>
        <taxon>Caryophanaceae</taxon>
        <taxon>Sporosarcina</taxon>
    </lineage>
</organism>
<gene>
    <name evidence="1" type="ORF">K8V56_14260</name>
</gene>
<dbReference type="EMBL" id="DYWT01000226">
    <property type="protein sequence ID" value="HJF32921.1"/>
    <property type="molecule type" value="Genomic_DNA"/>
</dbReference>